<proteinExistence type="predicted"/>
<gene>
    <name evidence="1" type="ORF">K431DRAFT_109399</name>
</gene>
<name>A0A9P4Q4M8_9PEZI</name>
<dbReference type="AlphaFoldDB" id="A0A9P4Q4M8"/>
<reference evidence="1" key="1">
    <citation type="journal article" date="2020" name="Stud. Mycol.">
        <title>101 Dothideomycetes genomes: a test case for predicting lifestyles and emergence of pathogens.</title>
        <authorList>
            <person name="Haridas S."/>
            <person name="Albert R."/>
            <person name="Binder M."/>
            <person name="Bloem J."/>
            <person name="Labutti K."/>
            <person name="Salamov A."/>
            <person name="Andreopoulos B."/>
            <person name="Baker S."/>
            <person name="Barry K."/>
            <person name="Bills G."/>
            <person name="Bluhm B."/>
            <person name="Cannon C."/>
            <person name="Castanera R."/>
            <person name="Culley D."/>
            <person name="Daum C."/>
            <person name="Ezra D."/>
            <person name="Gonzalez J."/>
            <person name="Henrissat B."/>
            <person name="Kuo A."/>
            <person name="Liang C."/>
            <person name="Lipzen A."/>
            <person name="Lutzoni F."/>
            <person name="Magnuson J."/>
            <person name="Mondo S."/>
            <person name="Nolan M."/>
            <person name="Ohm R."/>
            <person name="Pangilinan J."/>
            <person name="Park H.-J."/>
            <person name="Ramirez L."/>
            <person name="Alfaro M."/>
            <person name="Sun H."/>
            <person name="Tritt A."/>
            <person name="Yoshinaga Y."/>
            <person name="Zwiers L.-H."/>
            <person name="Turgeon B."/>
            <person name="Goodwin S."/>
            <person name="Spatafora J."/>
            <person name="Crous P."/>
            <person name="Grigoriev I."/>
        </authorList>
    </citation>
    <scope>NUCLEOTIDE SEQUENCE</scope>
    <source>
        <strain evidence="1">CBS 116435</strain>
    </source>
</reference>
<dbReference type="EMBL" id="MU003810">
    <property type="protein sequence ID" value="KAF2719480.1"/>
    <property type="molecule type" value="Genomic_DNA"/>
</dbReference>
<protein>
    <submittedName>
        <fullName evidence="1">Uncharacterized protein</fullName>
    </submittedName>
</protein>
<organism evidence="1 2">
    <name type="scientific">Polychaeton citri CBS 116435</name>
    <dbReference type="NCBI Taxonomy" id="1314669"/>
    <lineage>
        <taxon>Eukaryota</taxon>
        <taxon>Fungi</taxon>
        <taxon>Dikarya</taxon>
        <taxon>Ascomycota</taxon>
        <taxon>Pezizomycotina</taxon>
        <taxon>Dothideomycetes</taxon>
        <taxon>Dothideomycetidae</taxon>
        <taxon>Capnodiales</taxon>
        <taxon>Capnodiaceae</taxon>
        <taxon>Polychaeton</taxon>
    </lineage>
</organism>
<dbReference type="Proteomes" id="UP000799441">
    <property type="component" value="Unassembled WGS sequence"/>
</dbReference>
<sequence>MLRPRRHTAQRRCLTRIGKVTCHGTLRLGSRQQADATAELDSGLVRQDCLIVGPNWVMAQIHSHSHSPPSPSSSPCCCLLVSQLETRQGEQVDLCEIWLSWLSLISLLLSHVLHVLSFLVPSAAAATAAAISLPLPLSLSLFPIPPSPFSHLTSFPFPFSGTSLHPPSPFFTVPPFKPSNLLDSSSIY</sequence>
<keyword evidence="2" id="KW-1185">Reference proteome</keyword>
<evidence type="ECO:0000313" key="1">
    <source>
        <dbReference type="EMBL" id="KAF2719480.1"/>
    </source>
</evidence>
<comment type="caution">
    <text evidence="1">The sequence shown here is derived from an EMBL/GenBank/DDBJ whole genome shotgun (WGS) entry which is preliminary data.</text>
</comment>
<evidence type="ECO:0000313" key="2">
    <source>
        <dbReference type="Proteomes" id="UP000799441"/>
    </source>
</evidence>
<accession>A0A9P4Q4M8</accession>